<feature type="domain" description="Luciferase-like" evidence="2">
    <location>
        <begin position="43"/>
        <end position="268"/>
    </location>
</feature>
<gene>
    <name evidence="3" type="ORF">GCM10023321_63680</name>
</gene>
<evidence type="ECO:0000313" key="3">
    <source>
        <dbReference type="EMBL" id="GAA5168921.1"/>
    </source>
</evidence>
<evidence type="ECO:0000256" key="1">
    <source>
        <dbReference type="ARBA" id="ARBA00023002"/>
    </source>
</evidence>
<dbReference type="PANTHER" id="PTHR43244:SF1">
    <property type="entry name" value="5,10-METHYLENETETRAHYDROMETHANOPTERIN REDUCTASE"/>
    <property type="match status" value="1"/>
</dbReference>
<proteinExistence type="predicted"/>
<dbReference type="Proteomes" id="UP001428817">
    <property type="component" value="Unassembled WGS sequence"/>
</dbReference>
<reference evidence="4" key="1">
    <citation type="journal article" date="2019" name="Int. J. Syst. Evol. Microbiol.">
        <title>The Global Catalogue of Microorganisms (GCM) 10K type strain sequencing project: providing services to taxonomists for standard genome sequencing and annotation.</title>
        <authorList>
            <consortium name="The Broad Institute Genomics Platform"/>
            <consortium name="The Broad Institute Genome Sequencing Center for Infectious Disease"/>
            <person name="Wu L."/>
            <person name="Ma J."/>
        </authorList>
    </citation>
    <scope>NUCLEOTIDE SEQUENCE [LARGE SCALE GENOMIC DNA]</scope>
    <source>
        <strain evidence="4">JCM 18303</strain>
    </source>
</reference>
<dbReference type="EMBL" id="BAABJP010000041">
    <property type="protein sequence ID" value="GAA5168921.1"/>
    <property type="molecule type" value="Genomic_DNA"/>
</dbReference>
<sequence length="331" mass="35908">MRIGASPRFLYANGDHSLRIYREVIIPRGEFGDIPLGVHDARVQAAQLLELAATTRQAGFDFFMIGDSHAVPHANAFAPTPTLARLLAATGEMPVGLFYLAPFHHPVIAAEQVGTLAAFAPEPLTLILGNGDVSSQFAAFGIPKGSRGRRTEEQIQLIRGLLAGEQVSHDGFHTLSQVRINPVPRVPTPIWLAATRGAAVERAGRLADGWEASPGSPPDELVEQLALYRRACAASGRAPNPVLRRDIFVAGTDDEAWAAVEPILTAGYRGFGQARETMLVGSAATVIERLRFYRHLGFDFVLVRHIVGEHQLILDSTRRIGDEVIPAIRDI</sequence>
<accession>A0ABP9QX66</accession>
<dbReference type="RefSeq" id="WP_185061456.1">
    <property type="nucleotide sequence ID" value="NZ_BAABJP010000041.1"/>
</dbReference>
<evidence type="ECO:0000313" key="4">
    <source>
        <dbReference type="Proteomes" id="UP001428817"/>
    </source>
</evidence>
<name>A0ABP9QX66_9PSEU</name>
<organism evidence="3 4">
    <name type="scientific">Pseudonocardia eucalypti</name>
    <dbReference type="NCBI Taxonomy" id="648755"/>
    <lineage>
        <taxon>Bacteria</taxon>
        <taxon>Bacillati</taxon>
        <taxon>Actinomycetota</taxon>
        <taxon>Actinomycetes</taxon>
        <taxon>Pseudonocardiales</taxon>
        <taxon>Pseudonocardiaceae</taxon>
        <taxon>Pseudonocardia</taxon>
    </lineage>
</organism>
<keyword evidence="1" id="KW-0560">Oxidoreductase</keyword>
<dbReference type="SUPFAM" id="SSF51679">
    <property type="entry name" value="Bacterial luciferase-like"/>
    <property type="match status" value="1"/>
</dbReference>
<protein>
    <recommendedName>
        <fullName evidence="2">Luciferase-like domain-containing protein</fullName>
    </recommendedName>
</protein>
<comment type="caution">
    <text evidence="3">The sequence shown here is derived from an EMBL/GenBank/DDBJ whole genome shotgun (WGS) entry which is preliminary data.</text>
</comment>
<dbReference type="Pfam" id="PF00296">
    <property type="entry name" value="Bac_luciferase"/>
    <property type="match status" value="1"/>
</dbReference>
<dbReference type="InterPro" id="IPR011251">
    <property type="entry name" value="Luciferase-like_dom"/>
</dbReference>
<dbReference type="PANTHER" id="PTHR43244">
    <property type="match status" value="1"/>
</dbReference>
<dbReference type="InterPro" id="IPR050564">
    <property type="entry name" value="F420-G6PD/mer"/>
</dbReference>
<evidence type="ECO:0000259" key="2">
    <source>
        <dbReference type="Pfam" id="PF00296"/>
    </source>
</evidence>
<dbReference type="Gene3D" id="3.20.20.30">
    <property type="entry name" value="Luciferase-like domain"/>
    <property type="match status" value="1"/>
</dbReference>
<keyword evidence="4" id="KW-1185">Reference proteome</keyword>
<dbReference type="InterPro" id="IPR036661">
    <property type="entry name" value="Luciferase-like_sf"/>
</dbReference>